<reference evidence="1 2" key="1">
    <citation type="submission" date="2020-08" db="EMBL/GenBank/DDBJ databases">
        <title>Whole genome shotgun sequence of Actinoplanes ianthinogenes NBRC 13996.</title>
        <authorList>
            <person name="Komaki H."/>
            <person name="Tamura T."/>
        </authorList>
    </citation>
    <scope>NUCLEOTIDE SEQUENCE [LARGE SCALE GENOMIC DNA]</scope>
    <source>
        <strain evidence="1 2">NBRC 13996</strain>
    </source>
</reference>
<accession>A0ABM7LQY1</accession>
<organism evidence="1 2">
    <name type="scientific">Actinoplanes ianthinogenes</name>
    <dbReference type="NCBI Taxonomy" id="122358"/>
    <lineage>
        <taxon>Bacteria</taxon>
        <taxon>Bacillati</taxon>
        <taxon>Actinomycetota</taxon>
        <taxon>Actinomycetes</taxon>
        <taxon>Micromonosporales</taxon>
        <taxon>Micromonosporaceae</taxon>
        <taxon>Actinoplanes</taxon>
    </lineage>
</organism>
<evidence type="ECO:0000313" key="2">
    <source>
        <dbReference type="Proteomes" id="UP000676967"/>
    </source>
</evidence>
<dbReference type="Proteomes" id="UP000676967">
    <property type="component" value="Chromosome"/>
</dbReference>
<protein>
    <submittedName>
        <fullName evidence="1">Uncharacterized protein</fullName>
    </submittedName>
</protein>
<dbReference type="RefSeq" id="WP_189333225.1">
    <property type="nucleotide sequence ID" value="NZ_AP023356.1"/>
</dbReference>
<keyword evidence="2" id="KW-1185">Reference proteome</keyword>
<gene>
    <name evidence="1" type="ORF">Aiant_23240</name>
</gene>
<evidence type="ECO:0000313" key="1">
    <source>
        <dbReference type="EMBL" id="BCJ41667.1"/>
    </source>
</evidence>
<proteinExistence type="predicted"/>
<sequence length="111" mass="12094">MPFRPSPASLAAAPLAYPSHDYSGEGVIYTVRLGEETVGFLSHKTGDYERVGFLPRPDLSDNADTVRVMVYDILRRYAADGRPMVDAFAHILDVTQNDGPVTAPLDGLRGD</sequence>
<name>A0ABM7LQY1_9ACTN</name>
<dbReference type="EMBL" id="AP023356">
    <property type="protein sequence ID" value="BCJ41667.1"/>
    <property type="molecule type" value="Genomic_DNA"/>
</dbReference>